<dbReference type="InterPro" id="IPR020479">
    <property type="entry name" value="HD_metazoa"/>
</dbReference>
<dbReference type="AlphaFoldDB" id="A0A813Y8E6"/>
<feature type="region of interest" description="Disordered" evidence="8">
    <location>
        <begin position="34"/>
        <end position="71"/>
    </location>
</feature>
<feature type="compositionally biased region" description="Basic residues" evidence="8">
    <location>
        <begin position="342"/>
        <end position="353"/>
    </location>
</feature>
<dbReference type="GO" id="GO:0000981">
    <property type="term" value="F:DNA-binding transcription factor activity, RNA polymerase II-specific"/>
    <property type="evidence" value="ECO:0007669"/>
    <property type="project" value="InterPro"/>
</dbReference>
<evidence type="ECO:0000256" key="8">
    <source>
        <dbReference type="SAM" id="MobiDB-lite"/>
    </source>
</evidence>
<dbReference type="InterPro" id="IPR009057">
    <property type="entry name" value="Homeodomain-like_sf"/>
</dbReference>
<feature type="compositionally biased region" description="Low complexity" evidence="8">
    <location>
        <begin position="34"/>
        <end position="59"/>
    </location>
</feature>
<gene>
    <name evidence="10" type="ORF">EDS130_LOCUS8770</name>
</gene>
<evidence type="ECO:0000256" key="7">
    <source>
        <dbReference type="RuleBase" id="RU000682"/>
    </source>
</evidence>
<feature type="DNA-binding region" description="Homeobox" evidence="6">
    <location>
        <begin position="237"/>
        <end position="296"/>
    </location>
</feature>
<evidence type="ECO:0000313" key="10">
    <source>
        <dbReference type="EMBL" id="CAF0880551.1"/>
    </source>
</evidence>
<keyword evidence="3 6" id="KW-0238">DNA-binding</keyword>
<sequence length="363" mass="40771">MAECRLLFNSINEHLSSRTPSFEHGYIEIMSYDSSSPPSRSTSLSTSTTIPLPASSSSANLEDATNTPSISIPPSTAYDPFFSTFDDGCSTYPTNNNNMKKPQISSFDPTIYQNSFASHFSPTGVPYQFYSDAATSYFSSQARTYSDYFCQTPYRAQTTNNTMTTNPISTSPTNTTNASTNSWYQPTHCADPRFAMSRLLTGQTPSQYDMYQSAAAASSIMVDPLKSAYHPFAFTPKRKRRVLFSQQQVMELEKRFDKNRYLNAQDRDQLAHSLSLSSTQVKIWFQNHRYKTKKATKEKNGSNCADSSDEQSSTGNPHQHPSQMQSNMFHSQIPIPAAGHQRLPHGHHLHPHSSLHLLKHEPR</sequence>
<dbReference type="GO" id="GO:0005634">
    <property type="term" value="C:nucleus"/>
    <property type="evidence" value="ECO:0007669"/>
    <property type="project" value="UniProtKB-SubCell"/>
</dbReference>
<dbReference type="Gene3D" id="1.10.10.60">
    <property type="entry name" value="Homeodomain-like"/>
    <property type="match status" value="1"/>
</dbReference>
<keyword evidence="4 6" id="KW-0371">Homeobox</keyword>
<feature type="compositionally biased region" description="Polar residues" evidence="8">
    <location>
        <begin position="301"/>
        <end position="326"/>
    </location>
</feature>
<dbReference type="PRINTS" id="PR00024">
    <property type="entry name" value="HOMEOBOX"/>
</dbReference>
<keyword evidence="2" id="KW-0217">Developmental protein</keyword>
<evidence type="ECO:0000259" key="9">
    <source>
        <dbReference type="PROSITE" id="PS50071"/>
    </source>
</evidence>
<dbReference type="Proteomes" id="UP000663852">
    <property type="component" value="Unassembled WGS sequence"/>
</dbReference>
<evidence type="ECO:0000256" key="3">
    <source>
        <dbReference type="ARBA" id="ARBA00023125"/>
    </source>
</evidence>
<dbReference type="PROSITE" id="PS50071">
    <property type="entry name" value="HOMEOBOX_2"/>
    <property type="match status" value="1"/>
</dbReference>
<evidence type="ECO:0000256" key="1">
    <source>
        <dbReference type="ARBA" id="ARBA00004123"/>
    </source>
</evidence>
<dbReference type="Pfam" id="PF00046">
    <property type="entry name" value="Homeodomain"/>
    <property type="match status" value="1"/>
</dbReference>
<reference evidence="10" key="1">
    <citation type="submission" date="2021-02" db="EMBL/GenBank/DDBJ databases">
        <authorList>
            <person name="Nowell W R."/>
        </authorList>
    </citation>
    <scope>NUCLEOTIDE SEQUENCE</scope>
</reference>
<comment type="subcellular location">
    <subcellularLocation>
        <location evidence="1 6 7">Nucleus</location>
    </subcellularLocation>
</comment>
<dbReference type="InterPro" id="IPR050394">
    <property type="entry name" value="Homeobox_NK-like"/>
</dbReference>
<dbReference type="InterPro" id="IPR001356">
    <property type="entry name" value="HD"/>
</dbReference>
<dbReference type="SMART" id="SM00389">
    <property type="entry name" value="HOX"/>
    <property type="match status" value="1"/>
</dbReference>
<feature type="domain" description="Homeobox" evidence="9">
    <location>
        <begin position="235"/>
        <end position="295"/>
    </location>
</feature>
<dbReference type="InterPro" id="IPR017970">
    <property type="entry name" value="Homeobox_CS"/>
</dbReference>
<dbReference type="SUPFAM" id="SSF46689">
    <property type="entry name" value="Homeodomain-like"/>
    <property type="match status" value="1"/>
</dbReference>
<evidence type="ECO:0000256" key="4">
    <source>
        <dbReference type="ARBA" id="ARBA00023155"/>
    </source>
</evidence>
<accession>A0A813Y8E6</accession>
<dbReference type="PANTHER" id="PTHR24340:SF41">
    <property type="entry name" value="MUSCLE-SPECIFIC HOMEOBOX PROTEIN TINMAN-RELATED"/>
    <property type="match status" value="1"/>
</dbReference>
<dbReference type="GO" id="GO:0000978">
    <property type="term" value="F:RNA polymerase II cis-regulatory region sequence-specific DNA binding"/>
    <property type="evidence" value="ECO:0007669"/>
    <property type="project" value="TreeGrafter"/>
</dbReference>
<dbReference type="GO" id="GO:0030154">
    <property type="term" value="P:cell differentiation"/>
    <property type="evidence" value="ECO:0007669"/>
    <property type="project" value="TreeGrafter"/>
</dbReference>
<evidence type="ECO:0000256" key="5">
    <source>
        <dbReference type="ARBA" id="ARBA00023242"/>
    </source>
</evidence>
<dbReference type="PROSITE" id="PS00027">
    <property type="entry name" value="HOMEOBOX_1"/>
    <property type="match status" value="1"/>
</dbReference>
<comment type="caution">
    <text evidence="10">The sequence shown here is derived from an EMBL/GenBank/DDBJ whole genome shotgun (WGS) entry which is preliminary data.</text>
</comment>
<feature type="region of interest" description="Disordered" evidence="8">
    <location>
        <begin position="292"/>
        <end position="326"/>
    </location>
</feature>
<evidence type="ECO:0000256" key="2">
    <source>
        <dbReference type="ARBA" id="ARBA00022473"/>
    </source>
</evidence>
<proteinExistence type="predicted"/>
<evidence type="ECO:0000313" key="11">
    <source>
        <dbReference type="Proteomes" id="UP000663852"/>
    </source>
</evidence>
<feature type="region of interest" description="Disordered" evidence="8">
    <location>
        <begin position="338"/>
        <end position="363"/>
    </location>
</feature>
<evidence type="ECO:0000256" key="6">
    <source>
        <dbReference type="PROSITE-ProRule" id="PRU00108"/>
    </source>
</evidence>
<keyword evidence="5 6" id="KW-0539">Nucleus</keyword>
<protein>
    <recommendedName>
        <fullName evidence="9">Homeobox domain-containing protein</fullName>
    </recommendedName>
</protein>
<name>A0A813Y8E6_ADIRI</name>
<dbReference type="PANTHER" id="PTHR24340">
    <property type="entry name" value="HOMEOBOX PROTEIN NKX"/>
    <property type="match status" value="1"/>
</dbReference>
<dbReference type="CDD" id="cd00086">
    <property type="entry name" value="homeodomain"/>
    <property type="match status" value="1"/>
</dbReference>
<feature type="region of interest" description="Disordered" evidence="8">
    <location>
        <begin position="160"/>
        <end position="182"/>
    </location>
</feature>
<dbReference type="OrthoDB" id="10022088at2759"/>
<dbReference type="EMBL" id="CAJNOJ010000028">
    <property type="protein sequence ID" value="CAF0880551.1"/>
    <property type="molecule type" value="Genomic_DNA"/>
</dbReference>
<organism evidence="10 11">
    <name type="scientific">Adineta ricciae</name>
    <name type="common">Rotifer</name>
    <dbReference type="NCBI Taxonomy" id="249248"/>
    <lineage>
        <taxon>Eukaryota</taxon>
        <taxon>Metazoa</taxon>
        <taxon>Spiralia</taxon>
        <taxon>Gnathifera</taxon>
        <taxon>Rotifera</taxon>
        <taxon>Eurotatoria</taxon>
        <taxon>Bdelloidea</taxon>
        <taxon>Adinetida</taxon>
        <taxon>Adinetidae</taxon>
        <taxon>Adineta</taxon>
    </lineage>
</organism>